<comment type="caution">
    <text evidence="1">The sequence shown here is derived from an EMBL/GenBank/DDBJ whole genome shotgun (WGS) entry which is preliminary data.</text>
</comment>
<evidence type="ECO:0000313" key="1">
    <source>
        <dbReference type="EMBL" id="EQD69161.1"/>
    </source>
</evidence>
<dbReference type="AlphaFoldDB" id="T1B8A8"/>
<name>T1B8A8_9ZZZZ</name>
<reference evidence="1" key="1">
    <citation type="submission" date="2013-08" db="EMBL/GenBank/DDBJ databases">
        <authorList>
            <person name="Mendez C."/>
            <person name="Richter M."/>
            <person name="Ferrer M."/>
            <person name="Sanchez J."/>
        </authorList>
    </citation>
    <scope>NUCLEOTIDE SEQUENCE</scope>
</reference>
<accession>T1B8A8</accession>
<dbReference type="EMBL" id="AUZZ01000118">
    <property type="protein sequence ID" value="EQD69161.1"/>
    <property type="molecule type" value="Genomic_DNA"/>
</dbReference>
<gene>
    <name evidence="1" type="ORF">B2A_00168</name>
</gene>
<reference evidence="1" key="2">
    <citation type="journal article" date="2014" name="ISME J.">
        <title>Microbial stratification in low pH oxic and suboxic macroscopic growths along an acid mine drainage.</title>
        <authorList>
            <person name="Mendez-Garcia C."/>
            <person name="Mesa V."/>
            <person name="Sprenger R.R."/>
            <person name="Richter M."/>
            <person name="Diez M.S."/>
            <person name="Solano J."/>
            <person name="Bargiela R."/>
            <person name="Golyshina O.V."/>
            <person name="Manteca A."/>
            <person name="Ramos J.L."/>
            <person name="Gallego J.R."/>
            <person name="Llorente I."/>
            <person name="Martins Dos Santos V.A."/>
            <person name="Jensen O.N."/>
            <person name="Pelaez A.I."/>
            <person name="Sanchez J."/>
            <person name="Ferrer M."/>
        </authorList>
    </citation>
    <scope>NUCLEOTIDE SEQUENCE</scope>
</reference>
<sequence>CPSEFVCAAALRNALPEYLADSANSSQLQKFLRERIDPALCEPLRLAG</sequence>
<feature type="non-terminal residue" evidence="1">
    <location>
        <position position="1"/>
    </location>
</feature>
<proteinExistence type="predicted"/>
<organism evidence="1">
    <name type="scientific">mine drainage metagenome</name>
    <dbReference type="NCBI Taxonomy" id="410659"/>
    <lineage>
        <taxon>unclassified sequences</taxon>
        <taxon>metagenomes</taxon>
        <taxon>ecological metagenomes</taxon>
    </lineage>
</organism>
<protein>
    <submittedName>
        <fullName evidence="1">Uncharacterized protein</fullName>
    </submittedName>
</protein>